<keyword evidence="13" id="KW-0186">Copper</keyword>
<dbReference type="InterPro" id="IPR059000">
    <property type="entry name" value="ATPase_P-type_domA"/>
</dbReference>
<dbReference type="InterPro" id="IPR036163">
    <property type="entry name" value="HMA_dom_sf"/>
</dbReference>
<dbReference type="RefSeq" id="WP_423230629.1">
    <property type="nucleotide sequence ID" value="NZ_LHUR01000015.1"/>
</dbReference>
<dbReference type="GO" id="GO:0005524">
    <property type="term" value="F:ATP binding"/>
    <property type="evidence" value="ECO:0007669"/>
    <property type="project" value="UniProtKB-UniRule"/>
</dbReference>
<dbReference type="PATRIC" id="fig|1121318.3.peg.1215"/>
<comment type="catalytic activity">
    <reaction evidence="16">
        <text>Cu(+)(in) + ATP + H2O = Cu(+)(out) + ADP + phosphate + H(+)</text>
        <dbReference type="Rhea" id="RHEA:25792"/>
        <dbReference type="ChEBI" id="CHEBI:15377"/>
        <dbReference type="ChEBI" id="CHEBI:15378"/>
        <dbReference type="ChEBI" id="CHEBI:30616"/>
        <dbReference type="ChEBI" id="CHEBI:43474"/>
        <dbReference type="ChEBI" id="CHEBI:49552"/>
        <dbReference type="ChEBI" id="CHEBI:456216"/>
        <dbReference type="EC" id="7.2.2.8"/>
    </reaction>
</comment>
<dbReference type="GO" id="GO:0140581">
    <property type="term" value="F:P-type monovalent copper transporter activity"/>
    <property type="evidence" value="ECO:0007669"/>
    <property type="project" value="UniProtKB-EC"/>
</dbReference>
<dbReference type="NCBIfam" id="TIGR01525">
    <property type="entry name" value="ATPase-IB_hvy"/>
    <property type="match status" value="1"/>
</dbReference>
<dbReference type="NCBIfam" id="TIGR01511">
    <property type="entry name" value="ATPase-IB1_Cu"/>
    <property type="match status" value="1"/>
</dbReference>
<dbReference type="SUPFAM" id="SSF81665">
    <property type="entry name" value="Calcium ATPase, transmembrane domain M"/>
    <property type="match status" value="1"/>
</dbReference>
<feature type="transmembrane region" description="Helical" evidence="17">
    <location>
        <begin position="349"/>
        <end position="371"/>
    </location>
</feature>
<dbReference type="PROSITE" id="PS00154">
    <property type="entry name" value="ATPASE_E1_E2"/>
    <property type="match status" value="1"/>
</dbReference>
<keyword evidence="19" id="KW-0378">Hydrolase</keyword>
<evidence type="ECO:0000313" key="19">
    <source>
        <dbReference type="EMBL" id="KOA20386.1"/>
    </source>
</evidence>
<dbReference type="PROSITE" id="PS50846">
    <property type="entry name" value="HMA_2"/>
    <property type="match status" value="1"/>
</dbReference>
<dbReference type="SUPFAM" id="SSF55008">
    <property type="entry name" value="HMA, heavy metal-associated domain"/>
    <property type="match status" value="1"/>
</dbReference>
<dbReference type="InterPro" id="IPR023299">
    <property type="entry name" value="ATPase_P-typ_cyto_dom_N"/>
</dbReference>
<keyword evidence="15 17" id="KW-0472">Membrane</keyword>
<dbReference type="FunFam" id="3.30.70.100:FF:000005">
    <property type="entry name" value="Copper-exporting P-type ATPase A"/>
    <property type="match status" value="1"/>
</dbReference>
<evidence type="ECO:0000256" key="15">
    <source>
        <dbReference type="ARBA" id="ARBA00023136"/>
    </source>
</evidence>
<keyword evidence="7" id="KW-0677">Repeat</keyword>
<comment type="caution">
    <text evidence="19">The sequence shown here is derived from an EMBL/GenBank/DDBJ whole genome shotgun (WGS) entry which is preliminary data.</text>
</comment>
<accession>A0A0L6ZBN8</accession>
<dbReference type="Gene3D" id="3.30.70.100">
    <property type="match status" value="1"/>
</dbReference>
<evidence type="ECO:0000256" key="6">
    <source>
        <dbReference type="ARBA" id="ARBA00022723"/>
    </source>
</evidence>
<keyword evidence="12 17" id="KW-1133">Transmembrane helix</keyword>
<sequence>MDKNLKIEGMTCAACAKAIERVTKKLDGVVESNVNFATEKLNISYDPLKVRVSDIKKAVEKAGYKAVEEETTVDSDKERKEKEIRLLWTKFIIGAIFTVPLLVITMGHMFGEAFGFKLPIVIDPMMNPRNFALIQLILVIPVMIAGHKFFTVGFKSLFRRSPNMDSLIAIGTSAAFLYGIFAIVQIYGGNTEYAKDLYFEAAGVIITLITLGKYLEAVTKGKTSEAIKKLMGLAPKTAIIIRDGIEIETPIEEVEVGDIILVKPGEKMPVDGEVVEGSTSVDESMLTGESIPVEKNIGDKIIGASINKNGSIKYKATRVGKDTALAQIIKLVEDAQGSKAPIAKMADIISGYFVPVVMGIALISALAWYFIGGETGIFALTIFISVLVIACPCALGLATPTAIMVGTGKGAEYGVLIKSGVALETAHKIQTIVFDKTGTITEGKPKVTDMVVTDGIKGDELLQLAASAEKGSEHPLGEAIVKGAEEKGIEFKKVDFFKAIPGHGIEVKIDGKDILLGNRKLMVESNISLEDLEETSHNLAGEGKTPMYVAIEGKLAGIVAVADTVKENSKRAIEQLHKMEIEVAMITGDNKRTAEAIAKQVGIDRILAEVLPQDKANEVKKLQAEGKKVAMVGDGINDAPALAQADIGIAIGSGTDVAMESADIVLMRSDLMDVPTAIQLSKKTILNIKENLFWAFGYNTLGIPVAMGILYIFGGPLLNPIIAAAAMSFSSVSVLLNALRLKRFKTAR</sequence>
<feature type="transmembrane region" description="Helical" evidence="17">
    <location>
        <begin position="377"/>
        <end position="399"/>
    </location>
</feature>
<dbReference type="SUPFAM" id="SSF56784">
    <property type="entry name" value="HAD-like"/>
    <property type="match status" value="1"/>
</dbReference>
<dbReference type="SFLD" id="SFLDG00002">
    <property type="entry name" value="C1.7:_P-type_atpase_like"/>
    <property type="match status" value="1"/>
</dbReference>
<evidence type="ECO:0000256" key="10">
    <source>
        <dbReference type="ARBA" id="ARBA00022840"/>
    </source>
</evidence>
<dbReference type="InterPro" id="IPR044492">
    <property type="entry name" value="P_typ_ATPase_HD_dom"/>
</dbReference>
<evidence type="ECO:0000256" key="16">
    <source>
        <dbReference type="ARBA" id="ARBA00049289"/>
    </source>
</evidence>
<evidence type="ECO:0000259" key="18">
    <source>
        <dbReference type="PROSITE" id="PS50846"/>
    </source>
</evidence>
<feature type="transmembrane region" description="Helical" evidence="17">
    <location>
        <begin position="692"/>
        <end position="714"/>
    </location>
</feature>
<feature type="transmembrane region" description="Helical" evidence="17">
    <location>
        <begin position="198"/>
        <end position="215"/>
    </location>
</feature>
<dbReference type="GO" id="GO:0043682">
    <property type="term" value="F:P-type divalent copper transporter activity"/>
    <property type="evidence" value="ECO:0007669"/>
    <property type="project" value="TreeGrafter"/>
</dbReference>
<evidence type="ECO:0000256" key="5">
    <source>
        <dbReference type="ARBA" id="ARBA00022692"/>
    </source>
</evidence>
<dbReference type="InterPro" id="IPR023214">
    <property type="entry name" value="HAD_sf"/>
</dbReference>
<evidence type="ECO:0000256" key="14">
    <source>
        <dbReference type="ARBA" id="ARBA00023065"/>
    </source>
</evidence>
<keyword evidence="6 17" id="KW-0479">Metal-binding</keyword>
<evidence type="ECO:0000256" key="17">
    <source>
        <dbReference type="RuleBase" id="RU362081"/>
    </source>
</evidence>
<dbReference type="InterPro" id="IPR001757">
    <property type="entry name" value="P_typ_ATPase"/>
</dbReference>
<dbReference type="InterPro" id="IPR006121">
    <property type="entry name" value="HMA_dom"/>
</dbReference>
<dbReference type="Pfam" id="PF00122">
    <property type="entry name" value="E1-E2_ATPase"/>
    <property type="match status" value="1"/>
</dbReference>
<dbReference type="EMBL" id="LHUR01000015">
    <property type="protein sequence ID" value="KOA20386.1"/>
    <property type="molecule type" value="Genomic_DNA"/>
</dbReference>
<evidence type="ECO:0000256" key="11">
    <source>
        <dbReference type="ARBA" id="ARBA00022967"/>
    </source>
</evidence>
<dbReference type="Gene3D" id="3.40.50.1000">
    <property type="entry name" value="HAD superfamily/HAD-like"/>
    <property type="match status" value="1"/>
</dbReference>
<dbReference type="GO" id="GO:0005886">
    <property type="term" value="C:plasma membrane"/>
    <property type="evidence" value="ECO:0007669"/>
    <property type="project" value="UniProtKB-SubCell"/>
</dbReference>
<dbReference type="EC" id="7.2.2.8" evidence="3"/>
<keyword evidence="4" id="KW-0813">Transport</keyword>
<keyword evidence="11" id="KW-1278">Translocase</keyword>
<keyword evidence="10 17" id="KW-0067">ATP-binding</keyword>
<dbReference type="Gene3D" id="2.70.150.10">
    <property type="entry name" value="Calcium-transporting ATPase, cytoplasmic transduction domain A"/>
    <property type="match status" value="1"/>
</dbReference>
<dbReference type="STRING" id="36844.SAMN04488501_11540"/>
<dbReference type="Gene3D" id="3.40.1110.10">
    <property type="entry name" value="Calcium-transporting ATPase, cytoplasmic domain N"/>
    <property type="match status" value="2"/>
</dbReference>
<evidence type="ECO:0000256" key="4">
    <source>
        <dbReference type="ARBA" id="ARBA00022448"/>
    </source>
</evidence>
<dbReference type="GO" id="GO:0005507">
    <property type="term" value="F:copper ion binding"/>
    <property type="evidence" value="ECO:0007669"/>
    <property type="project" value="TreeGrafter"/>
</dbReference>
<dbReference type="InterPro" id="IPR027256">
    <property type="entry name" value="P-typ_ATPase_IB"/>
</dbReference>
<feature type="transmembrane region" description="Helical" evidence="17">
    <location>
        <begin position="87"/>
        <end position="111"/>
    </location>
</feature>
<evidence type="ECO:0000313" key="20">
    <source>
        <dbReference type="Proteomes" id="UP000037043"/>
    </source>
</evidence>
<dbReference type="PRINTS" id="PR00119">
    <property type="entry name" value="CATATPASE"/>
</dbReference>
<dbReference type="PANTHER" id="PTHR43520">
    <property type="entry name" value="ATP7, ISOFORM B"/>
    <property type="match status" value="1"/>
</dbReference>
<dbReference type="NCBIfam" id="TIGR01512">
    <property type="entry name" value="ATPase-IB2_Cd"/>
    <property type="match status" value="1"/>
</dbReference>
<dbReference type="Proteomes" id="UP000037043">
    <property type="component" value="Unassembled WGS sequence"/>
</dbReference>
<reference evidence="20" key="1">
    <citation type="submission" date="2015-08" db="EMBL/GenBank/DDBJ databases">
        <title>Genome sequence of the strict anaerobe Clostridium homopropionicum LuHBu1 (DSM 5847T).</title>
        <authorList>
            <person name="Poehlein A."/>
            <person name="Beck M."/>
            <person name="Schiel-Bengelsdorf B."/>
            <person name="Bengelsdorf F.R."/>
            <person name="Daniel R."/>
            <person name="Duerre P."/>
        </authorList>
    </citation>
    <scope>NUCLEOTIDE SEQUENCE [LARGE SCALE GENOMIC DNA]</scope>
    <source>
        <strain evidence="20">DSM 5847</strain>
    </source>
</reference>
<evidence type="ECO:0000256" key="3">
    <source>
        <dbReference type="ARBA" id="ARBA00012517"/>
    </source>
</evidence>
<comment type="similarity">
    <text evidence="2 17">Belongs to the cation transport ATPase (P-type) (TC 3.A.3) family. Type IB subfamily.</text>
</comment>
<comment type="subcellular location">
    <subcellularLocation>
        <location evidence="1">Cell membrane</location>
        <topology evidence="1">Multi-pass membrane protein</topology>
    </subcellularLocation>
</comment>
<feature type="domain" description="HMA" evidence="18">
    <location>
        <begin position="1"/>
        <end position="67"/>
    </location>
</feature>
<dbReference type="InterPro" id="IPR018303">
    <property type="entry name" value="ATPase_P-typ_P_site"/>
</dbReference>
<feature type="transmembrane region" description="Helical" evidence="17">
    <location>
        <begin position="166"/>
        <end position="186"/>
    </location>
</feature>
<dbReference type="PRINTS" id="PR00943">
    <property type="entry name" value="CUATPASE"/>
</dbReference>
<dbReference type="AlphaFoldDB" id="A0A0L6ZBN8"/>
<dbReference type="GO" id="GO:0055070">
    <property type="term" value="P:copper ion homeostasis"/>
    <property type="evidence" value="ECO:0007669"/>
    <property type="project" value="TreeGrafter"/>
</dbReference>
<proteinExistence type="inferred from homology"/>
<evidence type="ECO:0000256" key="9">
    <source>
        <dbReference type="ARBA" id="ARBA00022796"/>
    </source>
</evidence>
<dbReference type="InterPro" id="IPR036412">
    <property type="entry name" value="HAD-like_sf"/>
</dbReference>
<feature type="transmembrane region" description="Helical" evidence="17">
    <location>
        <begin position="720"/>
        <end position="739"/>
    </location>
</feature>
<dbReference type="CDD" id="cd00371">
    <property type="entry name" value="HMA"/>
    <property type="match status" value="1"/>
</dbReference>
<dbReference type="FunFam" id="3.40.50.1000:FF:000031">
    <property type="entry name" value="Probable copper-transporting ATPase HMA5"/>
    <property type="match status" value="1"/>
</dbReference>
<protein>
    <recommendedName>
        <fullName evidence="3">P-type Cu(+) transporter</fullName>
        <ecNumber evidence="3">7.2.2.8</ecNumber>
    </recommendedName>
</protein>
<keyword evidence="9" id="KW-0187">Copper transport</keyword>
<keyword evidence="14" id="KW-0406">Ion transport</keyword>
<dbReference type="InterPro" id="IPR023298">
    <property type="entry name" value="ATPase_P-typ_TM_dom_sf"/>
</dbReference>
<evidence type="ECO:0000256" key="12">
    <source>
        <dbReference type="ARBA" id="ARBA00022989"/>
    </source>
</evidence>
<dbReference type="NCBIfam" id="TIGR01494">
    <property type="entry name" value="ATPase_P-type"/>
    <property type="match status" value="1"/>
</dbReference>
<dbReference type="Pfam" id="PF00403">
    <property type="entry name" value="HMA"/>
    <property type="match status" value="1"/>
</dbReference>
<dbReference type="Pfam" id="PF00702">
    <property type="entry name" value="Hydrolase"/>
    <property type="match status" value="1"/>
</dbReference>
<evidence type="ECO:0000256" key="2">
    <source>
        <dbReference type="ARBA" id="ARBA00006024"/>
    </source>
</evidence>
<keyword evidence="8 17" id="KW-0547">Nucleotide-binding</keyword>
<evidence type="ECO:0000256" key="8">
    <source>
        <dbReference type="ARBA" id="ARBA00022741"/>
    </source>
</evidence>
<keyword evidence="5 17" id="KW-0812">Transmembrane</keyword>
<evidence type="ECO:0000256" key="1">
    <source>
        <dbReference type="ARBA" id="ARBA00004651"/>
    </source>
</evidence>
<organism evidence="19 20">
    <name type="scientific">Clostridium homopropionicum DSM 5847</name>
    <dbReference type="NCBI Taxonomy" id="1121318"/>
    <lineage>
        <taxon>Bacteria</taxon>
        <taxon>Bacillati</taxon>
        <taxon>Bacillota</taxon>
        <taxon>Clostridia</taxon>
        <taxon>Eubacteriales</taxon>
        <taxon>Clostridiaceae</taxon>
        <taxon>Clostridium</taxon>
    </lineage>
</organism>
<dbReference type="InterPro" id="IPR008250">
    <property type="entry name" value="ATPase_P-typ_transduc_dom_A_sf"/>
</dbReference>
<evidence type="ECO:0000256" key="13">
    <source>
        <dbReference type="ARBA" id="ARBA00023008"/>
    </source>
</evidence>
<evidence type="ECO:0000256" key="7">
    <source>
        <dbReference type="ARBA" id="ARBA00022737"/>
    </source>
</evidence>
<dbReference type="CDD" id="cd02094">
    <property type="entry name" value="P-type_ATPase_Cu-like"/>
    <property type="match status" value="1"/>
</dbReference>
<dbReference type="SFLD" id="SFLDF00027">
    <property type="entry name" value="p-type_atpase"/>
    <property type="match status" value="1"/>
</dbReference>
<dbReference type="FunFam" id="2.70.150.10:FF:000002">
    <property type="entry name" value="Copper-transporting ATPase 1, putative"/>
    <property type="match status" value="1"/>
</dbReference>
<dbReference type="GO" id="GO:0016887">
    <property type="term" value="F:ATP hydrolysis activity"/>
    <property type="evidence" value="ECO:0007669"/>
    <property type="project" value="InterPro"/>
</dbReference>
<dbReference type="FunFam" id="3.40.1110.10:FF:000056">
    <property type="entry name" value="Copper-exporting P-type ATPase"/>
    <property type="match status" value="1"/>
</dbReference>
<feature type="transmembrane region" description="Helical" evidence="17">
    <location>
        <begin position="131"/>
        <end position="154"/>
    </location>
</feature>
<name>A0A0L6ZBN8_9CLOT</name>
<dbReference type="PANTHER" id="PTHR43520:SF8">
    <property type="entry name" value="P-TYPE CU(+) TRANSPORTER"/>
    <property type="match status" value="1"/>
</dbReference>
<keyword evidence="17" id="KW-1003">Cell membrane</keyword>
<dbReference type="SFLD" id="SFLDS00003">
    <property type="entry name" value="Haloacid_Dehalogenase"/>
    <property type="match status" value="1"/>
</dbReference>
<dbReference type="SUPFAM" id="SSF81653">
    <property type="entry name" value="Calcium ATPase, transduction domain A"/>
    <property type="match status" value="1"/>
</dbReference>
<gene>
    <name evidence="19" type="primary">copA_2</name>
    <name evidence="19" type="ORF">CLHOM_12050</name>
</gene>
<keyword evidence="20" id="KW-1185">Reference proteome</keyword>